<dbReference type="GO" id="GO:0009279">
    <property type="term" value="C:cell outer membrane"/>
    <property type="evidence" value="ECO:0007669"/>
    <property type="project" value="UniProtKB-SubCell"/>
</dbReference>
<comment type="subcellular location">
    <subcellularLocation>
        <location evidence="1 7">Cell outer membrane</location>
        <topology evidence="1 7">Multi-pass membrane protein</topology>
    </subcellularLocation>
</comment>
<dbReference type="InterPro" id="IPR036942">
    <property type="entry name" value="Beta-barrel_TonB_sf"/>
</dbReference>
<dbReference type="PROSITE" id="PS52016">
    <property type="entry name" value="TONB_DEPENDENT_REC_3"/>
    <property type="match status" value="1"/>
</dbReference>
<name>A0A4Q1CLN5_9BACT</name>
<dbReference type="RefSeq" id="WP_129129037.1">
    <property type="nucleotide sequence ID" value="NZ_SDHW01000001.1"/>
</dbReference>
<evidence type="ECO:0000256" key="4">
    <source>
        <dbReference type="ARBA" id="ARBA00022692"/>
    </source>
</evidence>
<evidence type="ECO:0000256" key="3">
    <source>
        <dbReference type="ARBA" id="ARBA00022452"/>
    </source>
</evidence>
<dbReference type="InterPro" id="IPR023996">
    <property type="entry name" value="TonB-dep_OMP_SusC/RagA"/>
</dbReference>
<protein>
    <submittedName>
        <fullName evidence="9">SusC/RagA family TonB-linked outer membrane protein</fullName>
    </submittedName>
</protein>
<dbReference type="InterPro" id="IPR037066">
    <property type="entry name" value="Plug_dom_sf"/>
</dbReference>
<keyword evidence="2 7" id="KW-0813">Transport</keyword>
<dbReference type="Pfam" id="PF07715">
    <property type="entry name" value="Plug"/>
    <property type="match status" value="1"/>
</dbReference>
<dbReference type="NCBIfam" id="TIGR04056">
    <property type="entry name" value="OMP_RagA_SusC"/>
    <property type="match status" value="1"/>
</dbReference>
<evidence type="ECO:0000313" key="9">
    <source>
        <dbReference type="EMBL" id="RXK61664.1"/>
    </source>
</evidence>
<keyword evidence="6 7" id="KW-0998">Cell outer membrane</keyword>
<evidence type="ECO:0000256" key="2">
    <source>
        <dbReference type="ARBA" id="ARBA00022448"/>
    </source>
</evidence>
<comment type="caution">
    <text evidence="9">The sequence shown here is derived from an EMBL/GenBank/DDBJ whole genome shotgun (WGS) entry which is preliminary data.</text>
</comment>
<evidence type="ECO:0000259" key="8">
    <source>
        <dbReference type="Pfam" id="PF07715"/>
    </source>
</evidence>
<organism evidence="9 10">
    <name type="scientific">Lacibacter luteus</name>
    <dbReference type="NCBI Taxonomy" id="2508719"/>
    <lineage>
        <taxon>Bacteria</taxon>
        <taxon>Pseudomonadati</taxon>
        <taxon>Bacteroidota</taxon>
        <taxon>Chitinophagia</taxon>
        <taxon>Chitinophagales</taxon>
        <taxon>Chitinophagaceae</taxon>
        <taxon>Lacibacter</taxon>
    </lineage>
</organism>
<feature type="domain" description="TonB-dependent receptor plug" evidence="8">
    <location>
        <begin position="69"/>
        <end position="158"/>
    </location>
</feature>
<dbReference type="Gene3D" id="2.40.170.20">
    <property type="entry name" value="TonB-dependent receptor, beta-barrel domain"/>
    <property type="match status" value="1"/>
</dbReference>
<dbReference type="InterPro" id="IPR012910">
    <property type="entry name" value="Plug_dom"/>
</dbReference>
<dbReference type="Gene3D" id="2.170.130.10">
    <property type="entry name" value="TonB-dependent receptor, plug domain"/>
    <property type="match status" value="1"/>
</dbReference>
<comment type="similarity">
    <text evidence="7">Belongs to the TonB-dependent receptor family.</text>
</comment>
<evidence type="ECO:0000313" key="10">
    <source>
        <dbReference type="Proteomes" id="UP000290204"/>
    </source>
</evidence>
<keyword evidence="5 7" id="KW-0472">Membrane</keyword>
<sequence>MKKQRPTFYGQQQLLKQAMLFAGIVFLCRVLPAQTTDSTQQKQAGQTEKLPVAFGEQTRSALLQAQGRIQGSQLESVPVTQIEGALYGKLAGLYLVQASGKPGSDQPSISLRGFSPLVVIDGVPRTFTSIDPQQIESVTVLKDGLATAMYGQRGSDGVLLIKTKRGSIAPRKISFTAQSAIQQQLNRPEFLNSFDYASLFNEALMNDGKAPVYSADDLNKYKDHSSPYTHPDVDWYNSILNKQATMQRYNLNISGGGKLSRYFVDLDYLNQQGFFITDNKLNTYPTNNFYKRYVFRSNIDVDLTKSTLLSLNIFGRLRNGNEPGAGTDAIYDNILATPNNAYPVFNHNQSLGGNVQYSNNIYGQVLRSGYRPTYNRNLGVDVALRQNLDFIKGLYVRGFTSFNSYYDESINRSKTFAVYDFQLNPLTGDTTLQKIGTDASQSNSSSVNSQNRQIYNEFSLGYDTEKGKHAFQSALLFNSDNYVTGYDLPLNNYGFAARAQYNYDETYFAEVAGSYMAMNRYPQNKQWGFFPAVGLGWNMSKEKWFHVPVISNLKWRATYGKTGDNSGAGYYVYQQFYNSGSTYYFQNPSTGNSTLSEASLANPNITWEKARKFNAGADISFFNNKLELSVDYYDHLFYDLLQQRGTNASAIIGSTLPSENMGERRYKGFEAAINYNDHAGDFYWYVNANASVSKSKIIWMDEVIRPYAYQRRTGLPVGQPFGLTAIGFYQSQTDINNSPVVEGYNPVPGDIKFKDTNGDGIINVFDETAIGSTKPLFFYGLTAGFNWKGLDFSMLLNGVSNRNIWTNNSNTLEFQQNSNGGYGQAFAHHLDRWTPATAATATYPRLSLDDNPNNHRNSSFWLKDGSYLRLRNVELGYTLPTKWTGIVRITKARAFVNALNLLTFSKLERVDPEVLNWDYPNQRVINFGINIQF</sequence>
<evidence type="ECO:0000256" key="6">
    <source>
        <dbReference type="ARBA" id="ARBA00023237"/>
    </source>
</evidence>
<evidence type="ECO:0000256" key="5">
    <source>
        <dbReference type="ARBA" id="ARBA00023136"/>
    </source>
</evidence>
<keyword evidence="10" id="KW-1185">Reference proteome</keyword>
<accession>A0A4Q1CLN5</accession>
<dbReference type="Proteomes" id="UP000290204">
    <property type="component" value="Unassembled WGS sequence"/>
</dbReference>
<keyword evidence="3 7" id="KW-1134">Transmembrane beta strand</keyword>
<gene>
    <name evidence="9" type="ORF">ESA94_01210</name>
</gene>
<dbReference type="AlphaFoldDB" id="A0A4Q1CLN5"/>
<dbReference type="EMBL" id="SDHW01000001">
    <property type="protein sequence ID" value="RXK61664.1"/>
    <property type="molecule type" value="Genomic_DNA"/>
</dbReference>
<evidence type="ECO:0000256" key="7">
    <source>
        <dbReference type="PROSITE-ProRule" id="PRU01360"/>
    </source>
</evidence>
<keyword evidence="4 7" id="KW-0812">Transmembrane</keyword>
<reference evidence="9 10" key="1">
    <citation type="submission" date="2019-01" db="EMBL/GenBank/DDBJ databases">
        <title>Lacibacter sp. strain TTM-7.</title>
        <authorList>
            <person name="Chen W.-M."/>
        </authorList>
    </citation>
    <scope>NUCLEOTIDE SEQUENCE [LARGE SCALE GENOMIC DNA]</scope>
    <source>
        <strain evidence="9 10">TTM-7</strain>
    </source>
</reference>
<proteinExistence type="inferred from homology"/>
<evidence type="ECO:0000256" key="1">
    <source>
        <dbReference type="ARBA" id="ARBA00004571"/>
    </source>
</evidence>
<dbReference type="OrthoDB" id="9768177at2"/>
<dbReference type="SUPFAM" id="SSF56935">
    <property type="entry name" value="Porins"/>
    <property type="match status" value="1"/>
</dbReference>
<dbReference type="InterPro" id="IPR039426">
    <property type="entry name" value="TonB-dep_rcpt-like"/>
</dbReference>